<dbReference type="AlphaFoldDB" id="A0A1M5WBW2"/>
<evidence type="ECO:0000313" key="3">
    <source>
        <dbReference type="Proteomes" id="UP000184221"/>
    </source>
</evidence>
<organism evidence="2 3">
    <name type="scientific">Marivita hallyeonensis</name>
    <dbReference type="NCBI Taxonomy" id="996342"/>
    <lineage>
        <taxon>Bacteria</taxon>
        <taxon>Pseudomonadati</taxon>
        <taxon>Pseudomonadota</taxon>
        <taxon>Alphaproteobacteria</taxon>
        <taxon>Rhodobacterales</taxon>
        <taxon>Roseobacteraceae</taxon>
        <taxon>Marivita</taxon>
    </lineage>
</organism>
<reference evidence="2 3" key="1">
    <citation type="submission" date="2016-11" db="EMBL/GenBank/DDBJ databases">
        <authorList>
            <person name="Jaros S."/>
            <person name="Januszkiewicz K."/>
            <person name="Wedrychowicz H."/>
        </authorList>
    </citation>
    <scope>NUCLEOTIDE SEQUENCE [LARGE SCALE GENOMIC DNA]</scope>
    <source>
        <strain evidence="2 3">DSM 29431</strain>
    </source>
</reference>
<dbReference type="OrthoDB" id="9803104at2"/>
<keyword evidence="3" id="KW-1185">Reference proteome</keyword>
<dbReference type="STRING" id="996342.SAMN05443551_3378"/>
<name>A0A1M5WBW2_9RHOB</name>
<gene>
    <name evidence="2" type="ORF">SAMN05443551_3378</name>
</gene>
<protein>
    <submittedName>
        <fullName evidence="2">Glyoxalase/Bleomycin resistance protein/Dioxygenase superfamily protein</fullName>
    </submittedName>
</protein>
<keyword evidence="2" id="KW-0223">Dioxygenase</keyword>
<sequence>MGFSQPTPELPVPNVRTAQEYYRDRLGFEIRWYNEAGKIGAVSHGDCSIFFRETIEGRPGSTFWVFCEDLEAMQTDLARRGANITDELELKPWGLRQFTVEDHCANKFYFFHDA</sequence>
<dbReference type="RefSeq" id="WP_143152718.1">
    <property type="nucleotide sequence ID" value="NZ_FQXC01000004.1"/>
</dbReference>
<dbReference type="PROSITE" id="PS51819">
    <property type="entry name" value="VOC"/>
    <property type="match status" value="1"/>
</dbReference>
<dbReference type="InterPro" id="IPR037523">
    <property type="entry name" value="VOC_core"/>
</dbReference>
<dbReference type="InterPro" id="IPR004360">
    <property type="entry name" value="Glyas_Fos-R_dOase_dom"/>
</dbReference>
<evidence type="ECO:0000313" key="2">
    <source>
        <dbReference type="EMBL" id="SHH84995.1"/>
    </source>
</evidence>
<dbReference type="SUPFAM" id="SSF54593">
    <property type="entry name" value="Glyoxalase/Bleomycin resistance protein/Dihydroxybiphenyl dioxygenase"/>
    <property type="match status" value="1"/>
</dbReference>
<dbReference type="GO" id="GO:0051213">
    <property type="term" value="F:dioxygenase activity"/>
    <property type="evidence" value="ECO:0007669"/>
    <property type="project" value="UniProtKB-KW"/>
</dbReference>
<dbReference type="Pfam" id="PF00903">
    <property type="entry name" value="Glyoxalase"/>
    <property type="match status" value="1"/>
</dbReference>
<dbReference type="EMBL" id="FQXC01000004">
    <property type="protein sequence ID" value="SHH84995.1"/>
    <property type="molecule type" value="Genomic_DNA"/>
</dbReference>
<dbReference type="Gene3D" id="3.10.180.10">
    <property type="entry name" value="2,3-Dihydroxybiphenyl 1,2-Dioxygenase, domain 1"/>
    <property type="match status" value="1"/>
</dbReference>
<feature type="domain" description="VOC" evidence="1">
    <location>
        <begin position="2"/>
        <end position="113"/>
    </location>
</feature>
<evidence type="ECO:0000259" key="1">
    <source>
        <dbReference type="PROSITE" id="PS51819"/>
    </source>
</evidence>
<accession>A0A1M5WBW2</accession>
<dbReference type="Proteomes" id="UP000184221">
    <property type="component" value="Unassembled WGS sequence"/>
</dbReference>
<keyword evidence="2" id="KW-0560">Oxidoreductase</keyword>
<dbReference type="InterPro" id="IPR029068">
    <property type="entry name" value="Glyas_Bleomycin-R_OHBP_Dase"/>
</dbReference>
<proteinExistence type="predicted"/>